<gene>
    <name evidence="1" type="ORF">PISMIDRAFT_78034</name>
</gene>
<reference evidence="1 2" key="1">
    <citation type="submission" date="2014-04" db="EMBL/GenBank/DDBJ databases">
        <authorList>
            <consortium name="DOE Joint Genome Institute"/>
            <person name="Kuo A."/>
            <person name="Kohler A."/>
            <person name="Costa M.D."/>
            <person name="Nagy L.G."/>
            <person name="Floudas D."/>
            <person name="Copeland A."/>
            <person name="Barry K.W."/>
            <person name="Cichocki N."/>
            <person name="Veneault-Fourrey C."/>
            <person name="LaButti K."/>
            <person name="Lindquist E.A."/>
            <person name="Lipzen A."/>
            <person name="Lundell T."/>
            <person name="Morin E."/>
            <person name="Murat C."/>
            <person name="Sun H."/>
            <person name="Tunlid A."/>
            <person name="Henrissat B."/>
            <person name="Grigoriev I.V."/>
            <person name="Hibbett D.S."/>
            <person name="Martin F."/>
            <person name="Nordberg H.P."/>
            <person name="Cantor M.N."/>
            <person name="Hua S.X."/>
        </authorList>
    </citation>
    <scope>NUCLEOTIDE SEQUENCE [LARGE SCALE GENOMIC DNA]</scope>
    <source>
        <strain evidence="1 2">441</strain>
    </source>
</reference>
<organism evidence="1 2">
    <name type="scientific">Pisolithus microcarpus 441</name>
    <dbReference type="NCBI Taxonomy" id="765257"/>
    <lineage>
        <taxon>Eukaryota</taxon>
        <taxon>Fungi</taxon>
        <taxon>Dikarya</taxon>
        <taxon>Basidiomycota</taxon>
        <taxon>Agaricomycotina</taxon>
        <taxon>Agaricomycetes</taxon>
        <taxon>Agaricomycetidae</taxon>
        <taxon>Boletales</taxon>
        <taxon>Sclerodermatineae</taxon>
        <taxon>Pisolithaceae</taxon>
        <taxon>Pisolithus</taxon>
    </lineage>
</organism>
<dbReference type="HOGENOM" id="CLU_167725_0_0_1"/>
<evidence type="ECO:0000313" key="2">
    <source>
        <dbReference type="Proteomes" id="UP000054018"/>
    </source>
</evidence>
<name>A0A0C9ZG13_9AGAM</name>
<feature type="non-terminal residue" evidence="1">
    <location>
        <position position="73"/>
    </location>
</feature>
<dbReference type="AlphaFoldDB" id="A0A0C9ZG13"/>
<evidence type="ECO:0000313" key="1">
    <source>
        <dbReference type="EMBL" id="KIK21387.1"/>
    </source>
</evidence>
<dbReference type="EMBL" id="KN833752">
    <property type="protein sequence ID" value="KIK21387.1"/>
    <property type="molecule type" value="Genomic_DNA"/>
</dbReference>
<sequence length="73" mass="8338">MHACLRIAEILDLIIGFLVDDIHEPDKFCGIRHQDVARLARTCKAFKAPALDVLWRTQSSLSPLIMCLPNHLW</sequence>
<dbReference type="Proteomes" id="UP000054018">
    <property type="component" value="Unassembled WGS sequence"/>
</dbReference>
<dbReference type="OrthoDB" id="3041441at2759"/>
<protein>
    <submittedName>
        <fullName evidence="1">Unplaced genomic scaffold scaffold_68, whole genome shotgun sequence</fullName>
    </submittedName>
</protein>
<proteinExistence type="predicted"/>
<accession>A0A0C9ZG13</accession>
<reference evidence="2" key="2">
    <citation type="submission" date="2015-01" db="EMBL/GenBank/DDBJ databases">
        <title>Evolutionary Origins and Diversification of the Mycorrhizal Mutualists.</title>
        <authorList>
            <consortium name="DOE Joint Genome Institute"/>
            <consortium name="Mycorrhizal Genomics Consortium"/>
            <person name="Kohler A."/>
            <person name="Kuo A."/>
            <person name="Nagy L.G."/>
            <person name="Floudas D."/>
            <person name="Copeland A."/>
            <person name="Barry K.W."/>
            <person name="Cichocki N."/>
            <person name="Veneault-Fourrey C."/>
            <person name="LaButti K."/>
            <person name="Lindquist E.A."/>
            <person name="Lipzen A."/>
            <person name="Lundell T."/>
            <person name="Morin E."/>
            <person name="Murat C."/>
            <person name="Riley R."/>
            <person name="Ohm R."/>
            <person name="Sun H."/>
            <person name="Tunlid A."/>
            <person name="Henrissat B."/>
            <person name="Grigoriev I.V."/>
            <person name="Hibbett D.S."/>
            <person name="Martin F."/>
        </authorList>
    </citation>
    <scope>NUCLEOTIDE SEQUENCE [LARGE SCALE GENOMIC DNA]</scope>
    <source>
        <strain evidence="2">441</strain>
    </source>
</reference>
<keyword evidence="2" id="KW-1185">Reference proteome</keyword>